<protein>
    <recommendedName>
        <fullName evidence="4">Phytanoyl-CoA dioxygenase</fullName>
    </recommendedName>
</protein>
<dbReference type="PANTHER" id="PTHR20883">
    <property type="entry name" value="PHYTANOYL-COA DIOXYGENASE DOMAIN CONTAINING 1"/>
    <property type="match status" value="1"/>
</dbReference>
<dbReference type="Pfam" id="PF05721">
    <property type="entry name" value="PhyH"/>
    <property type="match status" value="1"/>
</dbReference>
<feature type="compositionally biased region" description="Polar residues" evidence="1">
    <location>
        <begin position="14"/>
        <end position="28"/>
    </location>
</feature>
<dbReference type="Proteomes" id="UP000321058">
    <property type="component" value="Unassembled WGS sequence"/>
</dbReference>
<dbReference type="AlphaFoldDB" id="A0A512NJ96"/>
<gene>
    <name evidence="2" type="ORF">RSO01_61850</name>
</gene>
<keyword evidence="3" id="KW-1185">Reference proteome</keyword>
<name>A0A512NJ96_9HYPH</name>
<accession>A0A512NJ96</accession>
<dbReference type="Gene3D" id="2.60.120.620">
    <property type="entry name" value="q2cbj1_9rhob like domain"/>
    <property type="match status" value="1"/>
</dbReference>
<dbReference type="EMBL" id="BKAJ01000116">
    <property type="protein sequence ID" value="GEP59019.1"/>
    <property type="molecule type" value="Genomic_DNA"/>
</dbReference>
<sequence>MARICGMEPDKPMTHNNTAASNRMTPSPGTVAGPAEVYTISQEDSLGFAMRVMHAAPLGRRARVGISFATLLFREPAMTLATATEATPTPLSAVDHVRAMSEYGQRAEARAYALGNRGPIRVGADGKLLPEILESYWANGFYVFQGVTGPEELAELRADIDAVLSRAPVTPDATIDYQGRPTIDHGILKPPYRWAKPLSDPVGGTDANNGRHPAAMLQPDPGKDAPTWTVELLDGNLHLSDACLRLYGHPGLLTAAASILGDDFVPYNEVTFVKEPGLGPSVAWHQDGTTHWHAADWDQGAHGFNFMTQLYPSTAGNGVWVLPGSHKRGKADIKRMVAESGSDRIEGAVPMLCDAGDTIVTNRQLVHGSFANSSPDRRITLNAGFFPRKRVLNVTTKRLNGNVETYDLTRIEARTRILQIAIDARRQRFPQETPYAYRPMIGREDENRWNEATRAKVLKNYNQLDMFI</sequence>
<dbReference type="SUPFAM" id="SSF51197">
    <property type="entry name" value="Clavaminate synthase-like"/>
    <property type="match status" value="1"/>
</dbReference>
<evidence type="ECO:0008006" key="4">
    <source>
        <dbReference type="Google" id="ProtNLM"/>
    </source>
</evidence>
<dbReference type="GO" id="GO:0005506">
    <property type="term" value="F:iron ion binding"/>
    <property type="evidence" value="ECO:0007669"/>
    <property type="project" value="UniProtKB-ARBA"/>
</dbReference>
<evidence type="ECO:0000256" key="1">
    <source>
        <dbReference type="SAM" id="MobiDB-lite"/>
    </source>
</evidence>
<evidence type="ECO:0000313" key="2">
    <source>
        <dbReference type="EMBL" id="GEP59019.1"/>
    </source>
</evidence>
<reference evidence="2 3" key="1">
    <citation type="submission" date="2019-07" db="EMBL/GenBank/DDBJ databases">
        <title>Whole genome shotgun sequence of Reyranella soli NBRC 108950.</title>
        <authorList>
            <person name="Hosoyama A."/>
            <person name="Uohara A."/>
            <person name="Ohji S."/>
            <person name="Ichikawa N."/>
        </authorList>
    </citation>
    <scope>NUCLEOTIDE SEQUENCE [LARGE SCALE GENOMIC DNA]</scope>
    <source>
        <strain evidence="2 3">NBRC 108950</strain>
    </source>
</reference>
<proteinExistence type="predicted"/>
<dbReference type="InterPro" id="IPR008775">
    <property type="entry name" value="Phytyl_CoA_dOase-like"/>
</dbReference>
<organism evidence="2 3">
    <name type="scientific">Reyranella soli</name>
    <dbReference type="NCBI Taxonomy" id="1230389"/>
    <lineage>
        <taxon>Bacteria</taxon>
        <taxon>Pseudomonadati</taxon>
        <taxon>Pseudomonadota</taxon>
        <taxon>Alphaproteobacteria</taxon>
        <taxon>Hyphomicrobiales</taxon>
        <taxon>Reyranellaceae</taxon>
        <taxon>Reyranella</taxon>
    </lineage>
</organism>
<dbReference type="GO" id="GO:0016706">
    <property type="term" value="F:2-oxoglutarate-dependent dioxygenase activity"/>
    <property type="evidence" value="ECO:0007669"/>
    <property type="project" value="UniProtKB-ARBA"/>
</dbReference>
<evidence type="ECO:0000313" key="3">
    <source>
        <dbReference type="Proteomes" id="UP000321058"/>
    </source>
</evidence>
<dbReference type="PANTHER" id="PTHR20883:SF14">
    <property type="entry name" value="PHYTANOYL-COA DIOXYGENASE"/>
    <property type="match status" value="1"/>
</dbReference>
<comment type="caution">
    <text evidence="2">The sequence shown here is derived from an EMBL/GenBank/DDBJ whole genome shotgun (WGS) entry which is preliminary data.</text>
</comment>
<feature type="region of interest" description="Disordered" evidence="1">
    <location>
        <begin position="1"/>
        <end position="28"/>
    </location>
</feature>